<proteinExistence type="predicted"/>
<protein>
    <submittedName>
        <fullName evidence="2">Uncharacterized protein</fullName>
    </submittedName>
</protein>
<organism evidence="2 3">
    <name type="scientific">Olpidium bornovanus</name>
    <dbReference type="NCBI Taxonomy" id="278681"/>
    <lineage>
        <taxon>Eukaryota</taxon>
        <taxon>Fungi</taxon>
        <taxon>Fungi incertae sedis</taxon>
        <taxon>Olpidiomycota</taxon>
        <taxon>Olpidiomycotina</taxon>
        <taxon>Olpidiomycetes</taxon>
        <taxon>Olpidiales</taxon>
        <taxon>Olpidiaceae</taxon>
        <taxon>Olpidium</taxon>
    </lineage>
</organism>
<dbReference type="EMBL" id="JAEFCI010007205">
    <property type="protein sequence ID" value="KAG5459208.1"/>
    <property type="molecule type" value="Genomic_DNA"/>
</dbReference>
<feature type="non-terminal residue" evidence="2">
    <location>
        <position position="1"/>
    </location>
</feature>
<evidence type="ECO:0000256" key="1">
    <source>
        <dbReference type="SAM" id="MobiDB-lite"/>
    </source>
</evidence>
<feature type="region of interest" description="Disordered" evidence="1">
    <location>
        <begin position="1"/>
        <end position="25"/>
    </location>
</feature>
<keyword evidence="3" id="KW-1185">Reference proteome</keyword>
<reference evidence="2 3" key="1">
    <citation type="journal article" name="Sci. Rep.">
        <title>Genome-scale phylogenetic analyses confirm Olpidium as the closest living zoosporic fungus to the non-flagellated, terrestrial fungi.</title>
        <authorList>
            <person name="Chang Y."/>
            <person name="Rochon D."/>
            <person name="Sekimoto S."/>
            <person name="Wang Y."/>
            <person name="Chovatia M."/>
            <person name="Sandor L."/>
            <person name="Salamov A."/>
            <person name="Grigoriev I.V."/>
            <person name="Stajich J.E."/>
            <person name="Spatafora J.W."/>
        </authorList>
    </citation>
    <scope>NUCLEOTIDE SEQUENCE [LARGE SCALE GENOMIC DNA]</scope>
    <source>
        <strain evidence="2">S191</strain>
    </source>
</reference>
<name>A0A8H7ZTA8_9FUNG</name>
<dbReference type="OrthoDB" id="7537227at2759"/>
<dbReference type="AlphaFoldDB" id="A0A8H7ZTA8"/>
<gene>
    <name evidence="2" type="ORF">BJ554DRAFT_416</name>
</gene>
<evidence type="ECO:0000313" key="3">
    <source>
        <dbReference type="Proteomes" id="UP000673691"/>
    </source>
</evidence>
<feature type="compositionally biased region" description="Low complexity" evidence="1">
    <location>
        <begin position="1"/>
        <end position="19"/>
    </location>
</feature>
<accession>A0A8H7ZTA8</accession>
<evidence type="ECO:0000313" key="2">
    <source>
        <dbReference type="EMBL" id="KAG5459208.1"/>
    </source>
</evidence>
<dbReference type="Proteomes" id="UP000673691">
    <property type="component" value="Unassembled WGS sequence"/>
</dbReference>
<sequence length="89" mass="9486">MANSSANNGGSGQPASSAGSGAGPTRKADYNIRLCRLALVLNSFDLRVFQSTVNALQKTRILTMDKIEAEINMLQAFAGQDQRCPLISI</sequence>
<comment type="caution">
    <text evidence="2">The sequence shown here is derived from an EMBL/GenBank/DDBJ whole genome shotgun (WGS) entry which is preliminary data.</text>
</comment>
<feature type="non-terminal residue" evidence="2">
    <location>
        <position position="89"/>
    </location>
</feature>